<comment type="caution">
    <text evidence="9">The sequence shown here is derived from an EMBL/GenBank/DDBJ whole genome shotgun (WGS) entry which is preliminary data.</text>
</comment>
<gene>
    <name evidence="9" type="ORF">DES40_1861</name>
</gene>
<keyword evidence="5" id="KW-0443">Lipid metabolism</keyword>
<evidence type="ECO:0000313" key="9">
    <source>
        <dbReference type="EMBL" id="RKQ69080.1"/>
    </source>
</evidence>
<dbReference type="InterPro" id="IPR006694">
    <property type="entry name" value="Fatty_acid_hydroxylase"/>
</dbReference>
<dbReference type="PANTHER" id="PTHR21624:SF1">
    <property type="entry name" value="ALKYLGLYCEROL MONOOXYGENASE"/>
    <property type="match status" value="1"/>
</dbReference>
<dbReference type="GO" id="GO:0050479">
    <property type="term" value="F:glyceryl-ether monooxygenase activity"/>
    <property type="evidence" value="ECO:0007669"/>
    <property type="project" value="TreeGrafter"/>
</dbReference>
<dbReference type="InParanoid" id="A0A420WDU0"/>
<sequence>MDGAALNFPFVLAWAAPFFVLSVAAEWLLVSRKKIAGKYEKKDAFASMAMGLGNLISGLLFGAIGLSALFFVWQFRVFDLGYSLPVILLTIIVQDFLYYWKHRISHEVRWFWSAHIVHHSSEHYNLTTALRQPWHSEFTGYVLLTSPLVLLGFHPLLIVFIASINLVYQFWIHTEAIDKMPSWFECIMNTPSHHRVHHGTHPLYLDSNYAGMFIIWDKMFGTFVAEQSDIENTYGVVKPIETFNPIKIAFSEWVAIFREIFAPKLSFTQRLGYMFGRPGYSHDGSRQTSVQIKQNYYAQQKSGDAI</sequence>
<proteinExistence type="predicted"/>
<keyword evidence="2 7" id="KW-0812">Transmembrane</keyword>
<dbReference type="RefSeq" id="WP_121101145.1">
    <property type="nucleotide sequence ID" value="NZ_RBII01000002.1"/>
</dbReference>
<evidence type="ECO:0000256" key="3">
    <source>
        <dbReference type="ARBA" id="ARBA00022989"/>
    </source>
</evidence>
<reference evidence="9 10" key="1">
    <citation type="submission" date="2018-10" db="EMBL/GenBank/DDBJ databases">
        <title>Genomic Encyclopedia of Type Strains, Phase IV (KMG-IV): sequencing the most valuable type-strain genomes for metagenomic binning, comparative biology and taxonomic classification.</title>
        <authorList>
            <person name="Goeker M."/>
        </authorList>
    </citation>
    <scope>NUCLEOTIDE SEQUENCE [LARGE SCALE GENOMIC DNA]</scope>
    <source>
        <strain evidence="9 10">DSM 22008</strain>
    </source>
</reference>
<evidence type="ECO:0000256" key="2">
    <source>
        <dbReference type="ARBA" id="ARBA00022692"/>
    </source>
</evidence>
<feature type="transmembrane region" description="Helical" evidence="7">
    <location>
        <begin position="6"/>
        <end position="30"/>
    </location>
</feature>
<evidence type="ECO:0000256" key="5">
    <source>
        <dbReference type="ARBA" id="ARBA00023098"/>
    </source>
</evidence>
<protein>
    <submittedName>
        <fullName evidence="9">Sterol desaturase/sphingolipid hydroxylase (Fatty acid hydroxylase superfamily)</fullName>
    </submittedName>
</protein>
<dbReference type="GO" id="GO:0005506">
    <property type="term" value="F:iron ion binding"/>
    <property type="evidence" value="ECO:0007669"/>
    <property type="project" value="InterPro"/>
</dbReference>
<evidence type="ECO:0000256" key="6">
    <source>
        <dbReference type="ARBA" id="ARBA00023136"/>
    </source>
</evidence>
<dbReference type="PANTHER" id="PTHR21624">
    <property type="entry name" value="STEROL DESATURASE-RELATED PROTEIN"/>
    <property type="match status" value="1"/>
</dbReference>
<dbReference type="GO" id="GO:0016020">
    <property type="term" value="C:membrane"/>
    <property type="evidence" value="ECO:0007669"/>
    <property type="project" value="GOC"/>
</dbReference>
<comment type="subcellular location">
    <subcellularLocation>
        <location evidence="1">Endomembrane system</location>
        <topology evidence="1">Multi-pass membrane protein</topology>
    </subcellularLocation>
</comment>
<keyword evidence="6 7" id="KW-0472">Membrane</keyword>
<organism evidence="9 10">
    <name type="scientific">Litorimonas taeanensis</name>
    <dbReference type="NCBI Taxonomy" id="568099"/>
    <lineage>
        <taxon>Bacteria</taxon>
        <taxon>Pseudomonadati</taxon>
        <taxon>Pseudomonadota</taxon>
        <taxon>Alphaproteobacteria</taxon>
        <taxon>Maricaulales</taxon>
        <taxon>Robiginitomaculaceae</taxon>
    </lineage>
</organism>
<name>A0A420WDU0_9PROT</name>
<keyword evidence="4" id="KW-0560">Oxidoreductase</keyword>
<evidence type="ECO:0000259" key="8">
    <source>
        <dbReference type="Pfam" id="PF04116"/>
    </source>
</evidence>
<evidence type="ECO:0000256" key="4">
    <source>
        <dbReference type="ARBA" id="ARBA00023002"/>
    </source>
</evidence>
<accession>A0A420WDU0</accession>
<evidence type="ECO:0000256" key="1">
    <source>
        <dbReference type="ARBA" id="ARBA00004127"/>
    </source>
</evidence>
<feature type="transmembrane region" description="Helical" evidence="7">
    <location>
        <begin position="141"/>
        <end position="171"/>
    </location>
</feature>
<dbReference type="GO" id="GO:0008610">
    <property type="term" value="P:lipid biosynthetic process"/>
    <property type="evidence" value="ECO:0007669"/>
    <property type="project" value="InterPro"/>
</dbReference>
<keyword evidence="3 7" id="KW-1133">Transmembrane helix</keyword>
<dbReference type="GO" id="GO:0012505">
    <property type="term" value="C:endomembrane system"/>
    <property type="evidence" value="ECO:0007669"/>
    <property type="project" value="UniProtKB-SubCell"/>
</dbReference>
<dbReference type="EMBL" id="RBII01000002">
    <property type="protein sequence ID" value="RKQ69080.1"/>
    <property type="molecule type" value="Genomic_DNA"/>
</dbReference>
<evidence type="ECO:0000313" key="10">
    <source>
        <dbReference type="Proteomes" id="UP000282211"/>
    </source>
</evidence>
<keyword evidence="10" id="KW-1185">Reference proteome</keyword>
<feature type="transmembrane region" description="Helical" evidence="7">
    <location>
        <begin position="80"/>
        <end position="100"/>
    </location>
</feature>
<dbReference type="OrthoDB" id="9770329at2"/>
<dbReference type="Proteomes" id="UP000282211">
    <property type="component" value="Unassembled WGS sequence"/>
</dbReference>
<dbReference type="AlphaFoldDB" id="A0A420WDU0"/>
<dbReference type="Pfam" id="PF04116">
    <property type="entry name" value="FA_hydroxylase"/>
    <property type="match status" value="1"/>
</dbReference>
<evidence type="ECO:0000256" key="7">
    <source>
        <dbReference type="SAM" id="Phobius"/>
    </source>
</evidence>
<feature type="domain" description="Fatty acid hydroxylase" evidence="8">
    <location>
        <begin position="88"/>
        <end position="222"/>
    </location>
</feature>
<dbReference type="GO" id="GO:0006643">
    <property type="term" value="P:membrane lipid metabolic process"/>
    <property type="evidence" value="ECO:0007669"/>
    <property type="project" value="TreeGrafter"/>
</dbReference>
<feature type="transmembrane region" description="Helical" evidence="7">
    <location>
        <begin position="51"/>
        <end position="74"/>
    </location>
</feature>
<dbReference type="InterPro" id="IPR051689">
    <property type="entry name" value="Sterol_desaturase/TMEM195"/>
</dbReference>